<comment type="caution">
    <text evidence="4">The sequence shown here is derived from an EMBL/GenBank/DDBJ whole genome shotgun (WGS) entry which is preliminary data.</text>
</comment>
<protein>
    <submittedName>
        <fullName evidence="4">Transposase</fullName>
    </submittedName>
</protein>
<proteinExistence type="predicted"/>
<dbReference type="PANTHER" id="PTHR33055:SF13">
    <property type="entry name" value="TRANSPOSASE"/>
    <property type="match status" value="1"/>
</dbReference>
<feature type="domain" description="Transposase IS116/IS110/IS902 C-terminal" evidence="3">
    <location>
        <begin position="254"/>
        <end position="342"/>
    </location>
</feature>
<dbReference type="EMBL" id="JPVT01000043">
    <property type="protein sequence ID" value="KFN92535.1"/>
    <property type="molecule type" value="Genomic_DNA"/>
</dbReference>
<dbReference type="GO" id="GO:0004803">
    <property type="term" value="F:transposase activity"/>
    <property type="evidence" value="ECO:0007669"/>
    <property type="project" value="InterPro"/>
</dbReference>
<gene>
    <name evidence="4" type="ORF">TMU3MR103_0429</name>
</gene>
<evidence type="ECO:0000313" key="5">
    <source>
        <dbReference type="Proteomes" id="UP000029381"/>
    </source>
</evidence>
<keyword evidence="5" id="KW-1185">Reference proteome</keyword>
<dbReference type="AlphaFoldDB" id="A0A091C781"/>
<dbReference type="PATRIC" id="fig|1302648.3.peg.414"/>
<dbReference type="InterPro" id="IPR003346">
    <property type="entry name" value="Transposase_20"/>
</dbReference>
<dbReference type="Pfam" id="PF02371">
    <property type="entry name" value="Transposase_20"/>
    <property type="match status" value="1"/>
</dbReference>
<dbReference type="RefSeq" id="WP_197052261.1">
    <property type="nucleotide sequence ID" value="NZ_JPVT01000043.1"/>
</dbReference>
<evidence type="ECO:0000259" key="3">
    <source>
        <dbReference type="Pfam" id="PF02371"/>
    </source>
</evidence>
<feature type="domain" description="Transposase IS110-like N-terminal" evidence="2">
    <location>
        <begin position="10"/>
        <end position="155"/>
    </location>
</feature>
<feature type="coiled-coil region" evidence="1">
    <location>
        <begin position="221"/>
        <end position="248"/>
    </location>
</feature>
<evidence type="ECO:0000256" key="1">
    <source>
        <dbReference type="SAM" id="Coils"/>
    </source>
</evidence>
<dbReference type="InterPro" id="IPR047650">
    <property type="entry name" value="Transpos_IS110"/>
</dbReference>
<dbReference type="GO" id="GO:0003677">
    <property type="term" value="F:DNA binding"/>
    <property type="evidence" value="ECO:0007669"/>
    <property type="project" value="InterPro"/>
</dbReference>
<name>A0A091C781_9ENTE</name>
<dbReference type="InterPro" id="IPR002525">
    <property type="entry name" value="Transp_IS110-like_N"/>
</dbReference>
<reference evidence="4 5" key="1">
    <citation type="submission" date="2014-08" db="EMBL/GenBank/DDBJ databases">
        <title>Genome sequence of Tetragenococcus muriaticus.</title>
        <authorList>
            <person name="Chuea-nongthon C."/>
            <person name="Rodtong S."/>
            <person name="Yongsawatdigul J."/>
            <person name="Steele J.L."/>
            <person name="Liu X.-y."/>
            <person name="Speers J."/>
            <person name="Glasner J.D."/>
            <person name="Neeno-Eckwall E.C."/>
        </authorList>
    </citation>
    <scope>NUCLEOTIDE SEQUENCE [LARGE SCALE GENOMIC DNA]</scope>
    <source>
        <strain evidence="4 5">3MR10-3</strain>
    </source>
</reference>
<evidence type="ECO:0000313" key="4">
    <source>
        <dbReference type="EMBL" id="KFN92535.1"/>
    </source>
</evidence>
<accession>A0A091C781</accession>
<dbReference type="GO" id="GO:0006313">
    <property type="term" value="P:DNA transposition"/>
    <property type="evidence" value="ECO:0007669"/>
    <property type="project" value="InterPro"/>
</dbReference>
<evidence type="ECO:0000259" key="2">
    <source>
        <dbReference type="Pfam" id="PF01548"/>
    </source>
</evidence>
<dbReference type="NCBIfam" id="NF033542">
    <property type="entry name" value="transpos_IS110"/>
    <property type="match status" value="1"/>
</dbReference>
<dbReference type="Pfam" id="PF01548">
    <property type="entry name" value="DEDD_Tnp_IS110"/>
    <property type="match status" value="1"/>
</dbReference>
<dbReference type="Proteomes" id="UP000029381">
    <property type="component" value="Unassembled WGS sequence"/>
</dbReference>
<organism evidence="4 5">
    <name type="scientific">Tetragenococcus muriaticus 3MR10-3</name>
    <dbReference type="NCBI Taxonomy" id="1302648"/>
    <lineage>
        <taxon>Bacteria</taxon>
        <taxon>Bacillati</taxon>
        <taxon>Bacillota</taxon>
        <taxon>Bacilli</taxon>
        <taxon>Lactobacillales</taxon>
        <taxon>Enterococcaceae</taxon>
        <taxon>Tetragenococcus</taxon>
    </lineage>
</organism>
<sequence>MFKIFRKNCCGLDVHKTWIFACIGITDANSRTEYKQARFSSFSKGLGELAEWLAKYSCTDVCMESTGKYWIPVFNVLEKTCFVTLAHPKYTKPQKGNKTDKKDAKWICDLFMCDMIKPSFIPPPAIRELRDLMRYRKKLTNMKTGEKNRALNCLTVSNLKLDGVFSDVFGKTSRSILYYMLEHPGETFDVTPFVDKRCKKPIEEIQAAVDGAISPSQIIKIRQCLAHIDELEEHKADIEQEIQQLSIPYAPVLKLLRTIPGLNTNPMTAIAILSEIGADMSVFASSKNLISWAGCCPRNDRSAQRVKSTRISQAGNYLKPLLVQIANAVIRSKEHPEFGNRYRRIKSHRGHKKAIIAICKMLLTAIWNVLSKVEPYDPAGYFVVSQTSIRTSKVLTQTQALALLRSRGYVITDKTDATNWFNPRILTLICHLKKF</sequence>
<keyword evidence="1" id="KW-0175">Coiled coil</keyword>
<dbReference type="PANTHER" id="PTHR33055">
    <property type="entry name" value="TRANSPOSASE FOR INSERTION SEQUENCE ELEMENT IS1111A"/>
    <property type="match status" value="1"/>
</dbReference>